<dbReference type="CDD" id="cd06313">
    <property type="entry name" value="PBP1_ABC_ThpA_XypA"/>
    <property type="match status" value="1"/>
</dbReference>
<evidence type="ECO:0000256" key="1">
    <source>
        <dbReference type="ARBA" id="ARBA00004196"/>
    </source>
</evidence>
<evidence type="ECO:0000256" key="4">
    <source>
        <dbReference type="SAM" id="MobiDB-lite"/>
    </source>
</evidence>
<evidence type="ECO:0000259" key="6">
    <source>
        <dbReference type="Pfam" id="PF13407"/>
    </source>
</evidence>
<dbReference type="GO" id="GO:0030246">
    <property type="term" value="F:carbohydrate binding"/>
    <property type="evidence" value="ECO:0007669"/>
    <property type="project" value="UniProtKB-ARBA"/>
</dbReference>
<evidence type="ECO:0000313" key="7">
    <source>
        <dbReference type="EMBL" id="QNM08004.1"/>
    </source>
</evidence>
<dbReference type="Proteomes" id="UP000515860">
    <property type="component" value="Chromosome"/>
</dbReference>
<feature type="signal peptide" evidence="5">
    <location>
        <begin position="1"/>
        <end position="21"/>
    </location>
</feature>
<dbReference type="GO" id="GO:0030313">
    <property type="term" value="C:cell envelope"/>
    <property type="evidence" value="ECO:0007669"/>
    <property type="project" value="UniProtKB-SubCell"/>
</dbReference>
<dbReference type="InterPro" id="IPR025997">
    <property type="entry name" value="SBP_2_dom"/>
</dbReference>
<dbReference type="PANTHER" id="PTHR46847">
    <property type="entry name" value="D-ALLOSE-BINDING PERIPLASMIC PROTEIN-RELATED"/>
    <property type="match status" value="1"/>
</dbReference>
<comment type="subcellular location">
    <subcellularLocation>
        <location evidence="1">Cell envelope</location>
    </subcellularLocation>
</comment>
<evidence type="ECO:0000256" key="5">
    <source>
        <dbReference type="SAM" id="SignalP"/>
    </source>
</evidence>
<dbReference type="Pfam" id="PF13407">
    <property type="entry name" value="Peripla_BP_4"/>
    <property type="match status" value="1"/>
</dbReference>
<proteinExistence type="inferred from homology"/>
<feature type="chain" id="PRO_5038337055" evidence="5">
    <location>
        <begin position="22"/>
        <end position="340"/>
    </location>
</feature>
<evidence type="ECO:0000313" key="8">
    <source>
        <dbReference type="Proteomes" id="UP000515860"/>
    </source>
</evidence>
<dbReference type="KEGG" id="whj:H9Q79_14055"/>
<organism evidence="7 8">
    <name type="scientific">Wansuia hejianensis</name>
    <dbReference type="NCBI Taxonomy" id="2763667"/>
    <lineage>
        <taxon>Bacteria</taxon>
        <taxon>Bacillati</taxon>
        <taxon>Bacillota</taxon>
        <taxon>Clostridia</taxon>
        <taxon>Lachnospirales</taxon>
        <taxon>Lachnospiraceae</taxon>
        <taxon>Wansuia</taxon>
    </lineage>
</organism>
<protein>
    <submittedName>
        <fullName evidence="7">Substrate-binding domain-containing protein</fullName>
    </submittedName>
</protein>
<dbReference type="AlphaFoldDB" id="A0A7G9GB22"/>
<gene>
    <name evidence="7" type="ORF">H9Q79_14055</name>
</gene>
<feature type="domain" description="Periplasmic binding protein" evidence="6">
    <location>
        <begin position="64"/>
        <end position="318"/>
    </location>
</feature>
<dbReference type="SUPFAM" id="SSF53822">
    <property type="entry name" value="Periplasmic binding protein-like I"/>
    <property type="match status" value="1"/>
</dbReference>
<dbReference type="EMBL" id="CP060635">
    <property type="protein sequence ID" value="QNM08004.1"/>
    <property type="molecule type" value="Genomic_DNA"/>
</dbReference>
<evidence type="ECO:0000256" key="2">
    <source>
        <dbReference type="ARBA" id="ARBA00007639"/>
    </source>
</evidence>
<comment type="similarity">
    <text evidence="2">Belongs to the bacterial solute-binding protein 2 family.</text>
</comment>
<dbReference type="PROSITE" id="PS51257">
    <property type="entry name" value="PROKAR_LIPOPROTEIN"/>
    <property type="match status" value="1"/>
</dbReference>
<feature type="compositionally biased region" description="Low complexity" evidence="4">
    <location>
        <begin position="29"/>
        <end position="59"/>
    </location>
</feature>
<dbReference type="RefSeq" id="WP_249328555.1">
    <property type="nucleotide sequence ID" value="NZ_CP060635.1"/>
</dbReference>
<accession>A0A7G9GB22</accession>
<dbReference type="InterPro" id="IPR028082">
    <property type="entry name" value="Peripla_BP_I"/>
</dbReference>
<dbReference type="Gene3D" id="3.40.50.2300">
    <property type="match status" value="2"/>
</dbReference>
<dbReference type="PANTHER" id="PTHR46847:SF1">
    <property type="entry name" value="D-ALLOSE-BINDING PERIPLASMIC PROTEIN-RELATED"/>
    <property type="match status" value="1"/>
</dbReference>
<feature type="region of interest" description="Disordered" evidence="4">
    <location>
        <begin position="23"/>
        <end position="59"/>
    </location>
</feature>
<evidence type="ECO:0000256" key="3">
    <source>
        <dbReference type="ARBA" id="ARBA00022729"/>
    </source>
</evidence>
<keyword evidence="8" id="KW-1185">Reference proteome</keyword>
<sequence length="340" mass="35631">MKKRVAMLVMMSMLVGLTACGGNKGGADSTSASASKSSPEATKTPESSSSAESSSSKTEGGMKIGISYQNLSNEFITYMAEAARNKADEMGIELVELDGQGSAEEQLKQVESFITDECDAIILNPYDASGCVPCVNAANEADIPIVVVNGLVDNVDEATCYVGGDTVDSGRLAMQCMADELGGKGNIVVILGPTSHSAQLDRSQGIEEVLANYPDIKIVAEQTANWDRAEAMTLMENWLQMGDQIDGVVAQNDEMAIGALKAIQAAGMEDSIKVVGIDAIADALALVESEEMIGTVYQDAVGQGAGAVEAAVKAVKGEAVEKETLIPYVLITKENVAEWK</sequence>
<keyword evidence="3 5" id="KW-0732">Signal</keyword>
<name>A0A7G9GB22_9FIRM</name>
<reference evidence="7 8" key="1">
    <citation type="submission" date="2020-08" db="EMBL/GenBank/DDBJ databases">
        <authorList>
            <person name="Liu C."/>
            <person name="Sun Q."/>
        </authorList>
    </citation>
    <scope>NUCLEOTIDE SEQUENCE [LARGE SCALE GENOMIC DNA]</scope>
    <source>
        <strain evidence="7 8">NSJ-29</strain>
    </source>
</reference>